<gene>
    <name evidence="2" type="ORF">Agabi119p4_1276</name>
</gene>
<name>A0A8H7KM06_AGABI</name>
<organism evidence="2 3">
    <name type="scientific">Agaricus bisporus var. burnettii</name>
    <dbReference type="NCBI Taxonomy" id="192524"/>
    <lineage>
        <taxon>Eukaryota</taxon>
        <taxon>Fungi</taxon>
        <taxon>Dikarya</taxon>
        <taxon>Basidiomycota</taxon>
        <taxon>Agaricomycotina</taxon>
        <taxon>Agaricomycetes</taxon>
        <taxon>Agaricomycetidae</taxon>
        <taxon>Agaricales</taxon>
        <taxon>Agaricineae</taxon>
        <taxon>Agaricaceae</taxon>
        <taxon>Agaricus</taxon>
    </lineage>
</organism>
<reference evidence="2 3" key="1">
    <citation type="journal article" name="Sci. Rep.">
        <title>Telomere-to-telomere assembled and centromere annotated genomes of the two main subspecies of the button mushroom Agaricus bisporus reveal especially polymorphic chromosome ends.</title>
        <authorList>
            <person name="Sonnenberg A.S.M."/>
            <person name="Sedaghat-Telgerd N."/>
            <person name="Lavrijssen B."/>
            <person name="Ohm R.A."/>
            <person name="Hendrickx P.M."/>
            <person name="Scholtmeijer K."/>
            <person name="Baars J.J.P."/>
            <person name="van Peer A."/>
        </authorList>
    </citation>
    <scope>NUCLEOTIDE SEQUENCE [LARGE SCALE GENOMIC DNA]</scope>
    <source>
        <strain evidence="2 3">H119_p4</strain>
    </source>
</reference>
<comment type="caution">
    <text evidence="2">The sequence shown here is derived from an EMBL/GenBank/DDBJ whole genome shotgun (WGS) entry which is preliminary data.</text>
</comment>
<evidence type="ECO:0000256" key="1">
    <source>
        <dbReference type="SAM" id="MobiDB-lite"/>
    </source>
</evidence>
<sequence>MPAPRRNKQSQPASAPYLSRPPSQAPPPPANPTARRLLEDDIIAFVDPKYGGLVNLASFQLDFLENRAILDAIRNWGIAPQVAIANAAARSEGKGNVKGPLGHPSEIGAALPAVKTPLVLLSKRPLSPGSSFSGPSVAAALVYNSDDSSMAIEYKNATTSRPASPEDEEQLDSNKSTKAIVETINNAVGLFELLSSSKWKSSIISAFPTIMDNDIDIIHSLFTEKIPILRRILPPAVVVPASAVDALAPRVILRDAQPPAESSKAKPPKKKV</sequence>
<evidence type="ECO:0000313" key="3">
    <source>
        <dbReference type="Proteomes" id="UP000629468"/>
    </source>
</evidence>
<feature type="region of interest" description="Disordered" evidence="1">
    <location>
        <begin position="1"/>
        <end position="33"/>
    </location>
</feature>
<evidence type="ECO:0000313" key="2">
    <source>
        <dbReference type="EMBL" id="KAF7785111.1"/>
    </source>
</evidence>
<proteinExistence type="predicted"/>
<accession>A0A8H7KM06</accession>
<dbReference type="AlphaFoldDB" id="A0A8H7KM06"/>
<protein>
    <submittedName>
        <fullName evidence="2">Uncharacterized protein</fullName>
    </submittedName>
</protein>
<dbReference type="Proteomes" id="UP000629468">
    <property type="component" value="Unassembled WGS sequence"/>
</dbReference>
<dbReference type="EMBL" id="JABXXO010000001">
    <property type="protein sequence ID" value="KAF7785111.1"/>
    <property type="molecule type" value="Genomic_DNA"/>
</dbReference>